<feature type="non-terminal residue" evidence="8">
    <location>
        <position position="357"/>
    </location>
</feature>
<dbReference type="InterPro" id="IPR041373">
    <property type="entry name" value="RT_RNaseH"/>
</dbReference>
<accession>A0A9N7RB48</accession>
<proteinExistence type="predicted"/>
<dbReference type="Pfam" id="PF17917">
    <property type="entry name" value="RT_RNaseH"/>
    <property type="match status" value="1"/>
</dbReference>
<evidence type="ECO:0000256" key="5">
    <source>
        <dbReference type="ARBA" id="ARBA00022801"/>
    </source>
</evidence>
<dbReference type="CDD" id="cd09274">
    <property type="entry name" value="RNase_HI_RT_Ty3"/>
    <property type="match status" value="1"/>
</dbReference>
<feature type="non-terminal residue" evidence="8">
    <location>
        <position position="1"/>
    </location>
</feature>
<keyword evidence="2" id="KW-0548">Nucleotidyltransferase</keyword>
<keyword evidence="9" id="KW-1185">Reference proteome</keyword>
<evidence type="ECO:0000313" key="9">
    <source>
        <dbReference type="Proteomes" id="UP001153555"/>
    </source>
</evidence>
<protein>
    <recommendedName>
        <fullName evidence="7">Reverse transcriptase RNase H-like domain-containing protein</fullName>
    </recommendedName>
</protein>
<dbReference type="GO" id="GO:0016787">
    <property type="term" value="F:hydrolase activity"/>
    <property type="evidence" value="ECO:0007669"/>
    <property type="project" value="UniProtKB-KW"/>
</dbReference>
<dbReference type="InterPro" id="IPR043502">
    <property type="entry name" value="DNA/RNA_pol_sf"/>
</dbReference>
<keyword evidence="3" id="KW-0540">Nuclease</keyword>
<evidence type="ECO:0000259" key="7">
    <source>
        <dbReference type="Pfam" id="PF17917"/>
    </source>
</evidence>
<reference evidence="8" key="1">
    <citation type="submission" date="2019-12" db="EMBL/GenBank/DDBJ databases">
        <authorList>
            <person name="Scholes J."/>
        </authorList>
    </citation>
    <scope>NUCLEOTIDE SEQUENCE</scope>
</reference>
<dbReference type="GO" id="GO:0004519">
    <property type="term" value="F:endonuclease activity"/>
    <property type="evidence" value="ECO:0007669"/>
    <property type="project" value="UniProtKB-KW"/>
</dbReference>
<organism evidence="8 9">
    <name type="scientific">Striga hermonthica</name>
    <name type="common">Purple witchweed</name>
    <name type="synonym">Buchnera hermonthica</name>
    <dbReference type="NCBI Taxonomy" id="68872"/>
    <lineage>
        <taxon>Eukaryota</taxon>
        <taxon>Viridiplantae</taxon>
        <taxon>Streptophyta</taxon>
        <taxon>Embryophyta</taxon>
        <taxon>Tracheophyta</taxon>
        <taxon>Spermatophyta</taxon>
        <taxon>Magnoliopsida</taxon>
        <taxon>eudicotyledons</taxon>
        <taxon>Gunneridae</taxon>
        <taxon>Pentapetalae</taxon>
        <taxon>asterids</taxon>
        <taxon>lamiids</taxon>
        <taxon>Lamiales</taxon>
        <taxon>Orobanchaceae</taxon>
        <taxon>Buchnereae</taxon>
        <taxon>Striga</taxon>
    </lineage>
</organism>
<keyword evidence="5" id="KW-0378">Hydrolase</keyword>
<dbReference type="GO" id="GO:0003964">
    <property type="term" value="F:RNA-directed DNA polymerase activity"/>
    <property type="evidence" value="ECO:0007669"/>
    <property type="project" value="UniProtKB-KW"/>
</dbReference>
<dbReference type="Proteomes" id="UP001153555">
    <property type="component" value="Unassembled WGS sequence"/>
</dbReference>
<comment type="caution">
    <text evidence="8">The sequence shown here is derived from an EMBL/GenBank/DDBJ whole genome shotgun (WGS) entry which is preliminary data.</text>
</comment>
<sequence length="357" mass="40966">SLRSGSFSPLGHHSLGLLTKQALCRLKLTNKFRKSHQHLVHVVIQTELLEALRQRLEHYIDLGFPINKSPKNLQLIQLGHHSKNMLPYESDLAQGHVSHWILFARRPRELSGLLTDFTQQFVITLWDTGLRRMHEQSLSPRRLTLALGGRPFTIYSDASRQGLGCVLMQDGRVVAYASRQLKPHEQNYPTHDLELAPVVHALKIWRHYLYGGRCEIFTDHKSLQYIFTQKELNMRQRRWLELVKDYDCSIQYHSGKANVVADALSRKVTGDLTYVITQQSPLIHECARMQLQAIDVLPTAVSGSTSAMQLQPTLRERIRREQASDEFVRVMEARVHAGRVQDFQLGADGALEFRGRI</sequence>
<dbReference type="AlphaFoldDB" id="A0A9N7RB48"/>
<feature type="domain" description="Reverse transcriptase RNase H-like" evidence="7">
    <location>
        <begin position="150"/>
        <end position="246"/>
    </location>
</feature>
<dbReference type="PANTHER" id="PTHR34072:SF59">
    <property type="entry name" value="CCHC-TYPE INTEGRASE"/>
    <property type="match status" value="1"/>
</dbReference>
<evidence type="ECO:0000313" key="8">
    <source>
        <dbReference type="EMBL" id="CAA0822272.1"/>
    </source>
</evidence>
<keyword evidence="1" id="KW-0808">Transferase</keyword>
<dbReference type="EMBL" id="CACSLK010023397">
    <property type="protein sequence ID" value="CAA0822272.1"/>
    <property type="molecule type" value="Genomic_DNA"/>
</dbReference>
<dbReference type="FunFam" id="3.10.20.370:FF:000001">
    <property type="entry name" value="Retrovirus-related Pol polyprotein from transposon 17.6-like protein"/>
    <property type="match status" value="1"/>
</dbReference>
<keyword evidence="6" id="KW-0695">RNA-directed DNA polymerase</keyword>
<evidence type="ECO:0000256" key="4">
    <source>
        <dbReference type="ARBA" id="ARBA00022759"/>
    </source>
</evidence>
<keyword evidence="4" id="KW-0255">Endonuclease</keyword>
<evidence type="ECO:0000256" key="6">
    <source>
        <dbReference type="ARBA" id="ARBA00022918"/>
    </source>
</evidence>
<name>A0A9N7RB48_STRHE</name>
<dbReference type="PANTHER" id="PTHR34072">
    <property type="entry name" value="ENZYMATIC POLYPROTEIN-RELATED"/>
    <property type="match status" value="1"/>
</dbReference>
<evidence type="ECO:0000256" key="3">
    <source>
        <dbReference type="ARBA" id="ARBA00022722"/>
    </source>
</evidence>
<evidence type="ECO:0000256" key="1">
    <source>
        <dbReference type="ARBA" id="ARBA00022679"/>
    </source>
</evidence>
<dbReference type="SUPFAM" id="SSF56672">
    <property type="entry name" value="DNA/RNA polymerases"/>
    <property type="match status" value="1"/>
</dbReference>
<dbReference type="Gene3D" id="3.10.20.370">
    <property type="match status" value="1"/>
</dbReference>
<dbReference type="OrthoDB" id="542221at2759"/>
<evidence type="ECO:0000256" key="2">
    <source>
        <dbReference type="ARBA" id="ARBA00022695"/>
    </source>
</evidence>
<gene>
    <name evidence="8" type="ORF">SHERM_19758</name>
</gene>